<protein>
    <submittedName>
        <fullName evidence="5">ABC-type branched-subunit amino acid transport system substrate-binding protein</fullName>
    </submittedName>
</protein>
<sequence>MFAAKKVDKRPLALLVPMTGEHAELGLSMRNAAMLAQNDPSRLLVFDTAGTPAGATAAAQAAQKKKAAMILGPLTQAEARAVAGTVPSDLPVIAFTNDPAIRSTGAFVFGITAASVTGAVLRYARSRGVRKIAVISDGTPWSILSASTARNMQGSIGMDVRTIEVVSGQPAPAAGDAPDAILVPGGGDALLAAARNLQTTGIQLLATVQGLDHRPASLEALDGAWIAAPDPDSFGDFASAFTSRNGGSPGAIAALAHDATFVAEQLRAKDMLSRGGLLAETSFDCVTGPLRFRTDGSVARDMAILVAGPAGYEKVAVSQGA</sequence>
<evidence type="ECO:0000313" key="6">
    <source>
        <dbReference type="Proteomes" id="UP000788153"/>
    </source>
</evidence>
<dbReference type="Gene3D" id="3.40.50.2300">
    <property type="match status" value="2"/>
</dbReference>
<feature type="domain" description="Leucine-binding protein" evidence="4">
    <location>
        <begin position="12"/>
        <end position="305"/>
    </location>
</feature>
<dbReference type="RefSeq" id="WP_244935287.1">
    <property type="nucleotide sequence ID" value="NZ_JAASQP010000001.1"/>
</dbReference>
<accession>A0ABX0U1W3</accession>
<evidence type="ECO:0000256" key="2">
    <source>
        <dbReference type="ARBA" id="ARBA00022729"/>
    </source>
</evidence>
<evidence type="ECO:0000256" key="1">
    <source>
        <dbReference type="ARBA" id="ARBA00010062"/>
    </source>
</evidence>
<keyword evidence="3" id="KW-0029">Amino-acid transport</keyword>
<evidence type="ECO:0000259" key="4">
    <source>
        <dbReference type="Pfam" id="PF13458"/>
    </source>
</evidence>
<dbReference type="PANTHER" id="PTHR30483:SF6">
    <property type="entry name" value="PERIPLASMIC BINDING PROTEIN OF ABC TRANSPORTER FOR NATURAL AMINO ACIDS"/>
    <property type="match status" value="1"/>
</dbReference>
<keyword evidence="3" id="KW-0813">Transport</keyword>
<dbReference type="InterPro" id="IPR051010">
    <property type="entry name" value="BCAA_transport"/>
</dbReference>
<evidence type="ECO:0000256" key="3">
    <source>
        <dbReference type="ARBA" id="ARBA00022970"/>
    </source>
</evidence>
<comment type="similarity">
    <text evidence="1">Belongs to the leucine-binding protein family.</text>
</comment>
<keyword evidence="2" id="KW-0732">Signal</keyword>
<dbReference type="PANTHER" id="PTHR30483">
    <property type="entry name" value="LEUCINE-SPECIFIC-BINDING PROTEIN"/>
    <property type="match status" value="1"/>
</dbReference>
<comment type="caution">
    <text evidence="5">The sequence shown here is derived from an EMBL/GenBank/DDBJ whole genome shotgun (WGS) entry which is preliminary data.</text>
</comment>
<organism evidence="5 6">
    <name type="scientific">Sphingomonas japonica</name>
    <dbReference type="NCBI Taxonomy" id="511662"/>
    <lineage>
        <taxon>Bacteria</taxon>
        <taxon>Pseudomonadati</taxon>
        <taxon>Pseudomonadota</taxon>
        <taxon>Alphaproteobacteria</taxon>
        <taxon>Sphingomonadales</taxon>
        <taxon>Sphingomonadaceae</taxon>
        <taxon>Sphingomonas</taxon>
    </lineage>
</organism>
<name>A0ABX0U1W3_9SPHN</name>
<reference evidence="5 6" key="1">
    <citation type="submission" date="2020-03" db="EMBL/GenBank/DDBJ databases">
        <title>Genomic Encyclopedia of Type Strains, Phase IV (KMG-IV): sequencing the most valuable type-strain genomes for metagenomic binning, comparative biology and taxonomic classification.</title>
        <authorList>
            <person name="Goeker M."/>
        </authorList>
    </citation>
    <scope>NUCLEOTIDE SEQUENCE [LARGE SCALE GENOMIC DNA]</scope>
    <source>
        <strain evidence="5 6">DSM 22753</strain>
    </source>
</reference>
<dbReference type="InterPro" id="IPR028081">
    <property type="entry name" value="Leu-bd"/>
</dbReference>
<dbReference type="EMBL" id="JAASQP010000001">
    <property type="protein sequence ID" value="NIJ24554.1"/>
    <property type="molecule type" value="Genomic_DNA"/>
</dbReference>
<dbReference type="Pfam" id="PF13458">
    <property type="entry name" value="Peripla_BP_6"/>
    <property type="match status" value="1"/>
</dbReference>
<dbReference type="SUPFAM" id="SSF53822">
    <property type="entry name" value="Periplasmic binding protein-like I"/>
    <property type="match status" value="1"/>
</dbReference>
<dbReference type="InterPro" id="IPR028082">
    <property type="entry name" value="Peripla_BP_I"/>
</dbReference>
<evidence type="ECO:0000313" key="5">
    <source>
        <dbReference type="EMBL" id="NIJ24554.1"/>
    </source>
</evidence>
<gene>
    <name evidence="5" type="ORF">FHT01_002096</name>
</gene>
<keyword evidence="6" id="KW-1185">Reference proteome</keyword>
<proteinExistence type="inferred from homology"/>
<dbReference type="Proteomes" id="UP000788153">
    <property type="component" value="Unassembled WGS sequence"/>
</dbReference>